<dbReference type="EMBL" id="GEDG01031648">
    <property type="protein sequence ID" value="JAP11258.1"/>
    <property type="molecule type" value="Transcribed_RNA"/>
</dbReference>
<dbReference type="AlphaFoldDB" id="A0A0V0GTK5"/>
<reference evidence="1" key="1">
    <citation type="submission" date="2015-12" db="EMBL/GenBank/DDBJ databases">
        <title>Gene expression during late stages of embryo sac development: a critical building block for successful pollen-pistil interactions.</title>
        <authorList>
            <person name="Liu Y."/>
            <person name="Joly V."/>
            <person name="Sabar M."/>
            <person name="Matton D.P."/>
        </authorList>
    </citation>
    <scope>NUCLEOTIDE SEQUENCE</scope>
</reference>
<protein>
    <submittedName>
        <fullName evidence="1">Putative ovule protein</fullName>
    </submittedName>
</protein>
<evidence type="ECO:0000313" key="1">
    <source>
        <dbReference type="EMBL" id="JAP11258.1"/>
    </source>
</evidence>
<accession>A0A0V0GTK5</accession>
<organism evidence="1">
    <name type="scientific">Solanum chacoense</name>
    <name type="common">Chaco potato</name>
    <dbReference type="NCBI Taxonomy" id="4108"/>
    <lineage>
        <taxon>Eukaryota</taxon>
        <taxon>Viridiplantae</taxon>
        <taxon>Streptophyta</taxon>
        <taxon>Embryophyta</taxon>
        <taxon>Tracheophyta</taxon>
        <taxon>Spermatophyta</taxon>
        <taxon>Magnoliopsida</taxon>
        <taxon>eudicotyledons</taxon>
        <taxon>Gunneridae</taxon>
        <taxon>Pentapetalae</taxon>
        <taxon>asterids</taxon>
        <taxon>lamiids</taxon>
        <taxon>Solanales</taxon>
        <taxon>Solanaceae</taxon>
        <taxon>Solanoideae</taxon>
        <taxon>Solaneae</taxon>
        <taxon>Solanum</taxon>
    </lineage>
</organism>
<proteinExistence type="predicted"/>
<name>A0A0V0GTK5_SOLCH</name>
<sequence>MSTPSLFGIPRLLSPSSYIISRRISSSPEFSTKHLPKISLSLNCEEIFRDTPSSPIDSFIYVHLFSCNASLLLLLPYEVMFVFPEL</sequence>